<protein>
    <submittedName>
        <fullName evidence="2">Tetratricopeptide repeat protein</fullName>
    </submittedName>
</protein>
<dbReference type="Pfam" id="PF13432">
    <property type="entry name" value="TPR_16"/>
    <property type="match status" value="1"/>
</dbReference>
<evidence type="ECO:0000313" key="2">
    <source>
        <dbReference type="EMBL" id="MFC1849435.1"/>
    </source>
</evidence>
<dbReference type="Gene3D" id="1.25.40.10">
    <property type="entry name" value="Tetratricopeptide repeat domain"/>
    <property type="match status" value="3"/>
</dbReference>
<accession>A0ABV6YTC7</accession>
<dbReference type="SUPFAM" id="SSF48452">
    <property type="entry name" value="TPR-like"/>
    <property type="match status" value="2"/>
</dbReference>
<comment type="caution">
    <text evidence="2">The sequence shown here is derived from an EMBL/GenBank/DDBJ whole genome shotgun (WGS) entry which is preliminary data.</text>
</comment>
<dbReference type="Pfam" id="PF12895">
    <property type="entry name" value="ANAPC3"/>
    <property type="match status" value="1"/>
</dbReference>
<evidence type="ECO:0000256" key="1">
    <source>
        <dbReference type="PROSITE-ProRule" id="PRU00339"/>
    </source>
</evidence>
<proteinExistence type="predicted"/>
<dbReference type="PROSITE" id="PS51257">
    <property type="entry name" value="PROKAR_LIPOPROTEIN"/>
    <property type="match status" value="1"/>
</dbReference>
<sequence length="390" mass="45261">MVKKLVIIFMLGLLFFACQKSKESDELTRLKQQALEKVAQRDIAGAIEIYKQAIEKAPKDSILFNNLGELYSAITATDQAEASFLHALDLDDKNPIIYNNLGALYLRAGKLDRAEEMLLKAHQLDSKLEKTLTMLAGIYRENKQYDKAMEFLDKSLVANPEYNETLLMKGFVYFDQGKLDRAEEVWQKLYLKDPLFGPVVMQMSSIYNIKKDYQKEEKVLKNAIDLGVLYPPIYLRYSYMLESFKRNDEAIKILNTALKLKLEDPQIFYRLGFLLLEGESNLAEAERHFRTAFRYNRSSRPIFLDGMAWLAVKRKDLKSAQNFFEQAASQLNTVKPEFQSLHHYYYGLYCQEKKQPEKAKEAFLNVLKVEPQGRFSQKAYHAIKQLDSKT</sequence>
<keyword evidence="3" id="KW-1185">Reference proteome</keyword>
<gene>
    <name evidence="2" type="ORF">ACFL27_04415</name>
</gene>
<dbReference type="Proteomes" id="UP001594351">
    <property type="component" value="Unassembled WGS sequence"/>
</dbReference>
<name>A0ABV6YTC7_UNCC1</name>
<dbReference type="PANTHER" id="PTHR12558:SF13">
    <property type="entry name" value="CELL DIVISION CYCLE PROTEIN 27 HOMOLOG"/>
    <property type="match status" value="1"/>
</dbReference>
<keyword evidence="1" id="KW-0802">TPR repeat</keyword>
<dbReference type="SMART" id="SM00028">
    <property type="entry name" value="TPR"/>
    <property type="match status" value="9"/>
</dbReference>
<feature type="repeat" description="TPR" evidence="1">
    <location>
        <begin position="95"/>
        <end position="128"/>
    </location>
</feature>
<dbReference type="EMBL" id="JBHPBY010000038">
    <property type="protein sequence ID" value="MFC1849435.1"/>
    <property type="molecule type" value="Genomic_DNA"/>
</dbReference>
<dbReference type="Pfam" id="PF13181">
    <property type="entry name" value="TPR_8"/>
    <property type="match status" value="1"/>
</dbReference>
<organism evidence="2 3">
    <name type="scientific">candidate division CSSED10-310 bacterium</name>
    <dbReference type="NCBI Taxonomy" id="2855610"/>
    <lineage>
        <taxon>Bacteria</taxon>
        <taxon>Bacteria division CSSED10-310</taxon>
    </lineage>
</organism>
<reference evidence="2 3" key="1">
    <citation type="submission" date="2024-09" db="EMBL/GenBank/DDBJ databases">
        <title>Laminarin stimulates single cell rates of sulfate reduction while oxygen inhibits transcriptomic activity in coastal marine sediment.</title>
        <authorList>
            <person name="Lindsay M."/>
            <person name="Orcutt B."/>
            <person name="Emerson D."/>
            <person name="Stepanauskas R."/>
            <person name="D'Angelo T."/>
        </authorList>
    </citation>
    <scope>NUCLEOTIDE SEQUENCE [LARGE SCALE GENOMIC DNA]</scope>
    <source>
        <strain evidence="2">SAG AM-311-K15</strain>
    </source>
</reference>
<feature type="repeat" description="TPR" evidence="1">
    <location>
        <begin position="61"/>
        <end position="94"/>
    </location>
</feature>
<dbReference type="PROSITE" id="PS50005">
    <property type="entry name" value="TPR"/>
    <property type="match status" value="3"/>
</dbReference>
<evidence type="ECO:0000313" key="3">
    <source>
        <dbReference type="Proteomes" id="UP001594351"/>
    </source>
</evidence>
<dbReference type="InterPro" id="IPR011990">
    <property type="entry name" value="TPR-like_helical_dom_sf"/>
</dbReference>
<dbReference type="PANTHER" id="PTHR12558">
    <property type="entry name" value="CELL DIVISION CYCLE 16,23,27"/>
    <property type="match status" value="1"/>
</dbReference>
<dbReference type="InterPro" id="IPR019734">
    <property type="entry name" value="TPR_rpt"/>
</dbReference>
<feature type="repeat" description="TPR" evidence="1">
    <location>
        <begin position="129"/>
        <end position="162"/>
    </location>
</feature>